<evidence type="ECO:0000256" key="1">
    <source>
        <dbReference type="SAM" id="Phobius"/>
    </source>
</evidence>
<keyword evidence="4" id="KW-1185">Reference proteome</keyword>
<evidence type="ECO:0000313" key="4">
    <source>
        <dbReference type="Proteomes" id="UP000064243"/>
    </source>
</evidence>
<dbReference type="EMBL" id="LDUG01000025">
    <property type="protein sequence ID" value="KVW95622.1"/>
    <property type="molecule type" value="Genomic_DNA"/>
</dbReference>
<sequence length="118" mass="12864">MAGWLGIAITLVVSLMPPALGDDSGHADKLVHLFGYALLMFWWAQLVTRQRWKLAVAVVLFGIAIEGLQGLTPDRQPDLLDALANSSGVLLGWLVARFLPNLPQHLAARRAVLPAPHR</sequence>
<dbReference type="PANTHER" id="PTHR28008">
    <property type="entry name" value="DOMAIN PROTEIN, PUTATIVE (AFU_ORTHOLOGUE AFUA_3G10980)-RELATED"/>
    <property type="match status" value="1"/>
</dbReference>
<dbReference type="InterPro" id="IPR006976">
    <property type="entry name" value="VanZ-like"/>
</dbReference>
<name>A0A106BNC4_THIDE</name>
<protein>
    <recommendedName>
        <fullName evidence="2">VanZ-like domain-containing protein</fullName>
    </recommendedName>
</protein>
<dbReference type="STRING" id="1123392.GCA_000376425_02143"/>
<dbReference type="Proteomes" id="UP000064243">
    <property type="component" value="Unassembled WGS sequence"/>
</dbReference>
<comment type="caution">
    <text evidence="3">The sequence shown here is derived from an EMBL/GenBank/DDBJ whole genome shotgun (WGS) entry which is preliminary data.</text>
</comment>
<organism evidence="3 4">
    <name type="scientific">Thiobacillus denitrificans</name>
    <dbReference type="NCBI Taxonomy" id="36861"/>
    <lineage>
        <taxon>Bacteria</taxon>
        <taxon>Pseudomonadati</taxon>
        <taxon>Pseudomonadota</taxon>
        <taxon>Betaproteobacteria</taxon>
        <taxon>Nitrosomonadales</taxon>
        <taxon>Thiobacillaceae</taxon>
        <taxon>Thiobacillus</taxon>
    </lineage>
</organism>
<feature type="transmembrane region" description="Helical" evidence="1">
    <location>
        <begin position="31"/>
        <end position="47"/>
    </location>
</feature>
<feature type="transmembrane region" description="Helical" evidence="1">
    <location>
        <begin position="54"/>
        <end position="71"/>
    </location>
</feature>
<dbReference type="NCBIfam" id="NF037970">
    <property type="entry name" value="vanZ_1"/>
    <property type="match status" value="1"/>
</dbReference>
<keyword evidence="1" id="KW-1133">Transmembrane helix</keyword>
<dbReference type="AlphaFoldDB" id="A0A106BNC4"/>
<keyword evidence="1" id="KW-0472">Membrane</keyword>
<dbReference type="Pfam" id="PF04892">
    <property type="entry name" value="VanZ"/>
    <property type="match status" value="1"/>
</dbReference>
<evidence type="ECO:0000259" key="2">
    <source>
        <dbReference type="Pfam" id="PF04892"/>
    </source>
</evidence>
<proteinExistence type="predicted"/>
<gene>
    <name evidence="3" type="ORF">ABW22_09775</name>
</gene>
<dbReference type="PATRIC" id="fig|36861.3.peg.1614"/>
<dbReference type="PANTHER" id="PTHR28008:SF1">
    <property type="entry name" value="DOMAIN PROTEIN, PUTATIVE (AFU_ORTHOLOGUE AFUA_3G10980)-RELATED"/>
    <property type="match status" value="1"/>
</dbReference>
<feature type="domain" description="VanZ-like" evidence="2">
    <location>
        <begin position="27"/>
        <end position="99"/>
    </location>
</feature>
<reference evidence="3 4" key="1">
    <citation type="journal article" date="2015" name="Appl. Environ. Microbiol.">
        <title>Aerobic and Anaerobic Thiosulfate Oxidation by a Cold-Adapted, Subglacial Chemoautotroph.</title>
        <authorList>
            <person name="Harrold Z.R."/>
            <person name="Skidmore M.L."/>
            <person name="Hamilton T.L."/>
            <person name="Desch L."/>
            <person name="Amada K."/>
            <person name="van Gelder W."/>
            <person name="Glover K."/>
            <person name="Roden E.E."/>
            <person name="Boyd E.S."/>
        </authorList>
    </citation>
    <scope>NUCLEOTIDE SEQUENCE [LARGE SCALE GENOMIC DNA]</scope>
    <source>
        <strain evidence="3 4">RG</strain>
    </source>
</reference>
<accession>A0A106BNC4</accession>
<evidence type="ECO:0000313" key="3">
    <source>
        <dbReference type="EMBL" id="KVW95622.1"/>
    </source>
</evidence>
<keyword evidence="1" id="KW-0812">Transmembrane</keyword>